<dbReference type="InterPro" id="IPR032465">
    <property type="entry name" value="ACMSD"/>
</dbReference>
<dbReference type="RefSeq" id="WP_117560460.1">
    <property type="nucleotide sequence ID" value="NZ_WQPS01000063.1"/>
</dbReference>
<dbReference type="SUPFAM" id="SSF51556">
    <property type="entry name" value="Metallo-dependent hydrolases"/>
    <property type="match status" value="1"/>
</dbReference>
<dbReference type="Proteomes" id="UP000708338">
    <property type="component" value="Unassembled WGS sequence"/>
</dbReference>
<comment type="caution">
    <text evidence="3">The sequence shown here is derived from an EMBL/GenBank/DDBJ whole genome shotgun (WGS) entry which is preliminary data.</text>
</comment>
<reference evidence="3" key="1">
    <citation type="journal article" date="2021" name="Gut Microbes">
        <title>A synthetic consortium of 100 gut commensals modulates the composition and function in a colon model of the microbiome of elderly subjects.</title>
        <authorList>
            <person name="Perez M."/>
            <person name="Ntemiri A."/>
            <person name="Tan H."/>
            <person name="Harris H.M.B."/>
            <person name="Roager H.M."/>
            <person name="Ribiere C."/>
            <person name="O'Toole P.W."/>
        </authorList>
    </citation>
    <scope>NUCLEOTIDE SEQUENCE</scope>
    <source>
        <strain evidence="3">MCC335</strain>
    </source>
</reference>
<evidence type="ECO:0000256" key="1">
    <source>
        <dbReference type="ARBA" id="ARBA00023239"/>
    </source>
</evidence>
<dbReference type="EMBL" id="WQPS01000063">
    <property type="protein sequence ID" value="MBT9812453.1"/>
    <property type="molecule type" value="Genomic_DNA"/>
</dbReference>
<dbReference type="InterPro" id="IPR006680">
    <property type="entry name" value="Amidohydro-rel"/>
</dbReference>
<dbReference type="InterPro" id="IPR032466">
    <property type="entry name" value="Metal_Hydrolase"/>
</dbReference>
<evidence type="ECO:0000259" key="2">
    <source>
        <dbReference type="Pfam" id="PF04909"/>
    </source>
</evidence>
<keyword evidence="1" id="KW-0456">Lyase</keyword>
<dbReference type="Pfam" id="PF04909">
    <property type="entry name" value="Amidohydro_2"/>
    <property type="match status" value="1"/>
</dbReference>
<name>A0AA41FK88_9FIRM</name>
<dbReference type="PANTHER" id="PTHR21240">
    <property type="entry name" value="2-AMINO-3-CARBOXYLMUCONATE-6-SEMIALDEHYDE DECARBOXYLASE"/>
    <property type="match status" value="1"/>
</dbReference>
<dbReference type="GO" id="GO:0016831">
    <property type="term" value="F:carboxy-lyase activity"/>
    <property type="evidence" value="ECO:0007669"/>
    <property type="project" value="InterPro"/>
</dbReference>
<dbReference type="GO" id="GO:0016787">
    <property type="term" value="F:hydrolase activity"/>
    <property type="evidence" value="ECO:0007669"/>
    <property type="project" value="InterPro"/>
</dbReference>
<organism evidence="3 4">
    <name type="scientific">Enterocloster citroniae</name>
    <dbReference type="NCBI Taxonomy" id="358743"/>
    <lineage>
        <taxon>Bacteria</taxon>
        <taxon>Bacillati</taxon>
        <taxon>Bacillota</taxon>
        <taxon>Clostridia</taxon>
        <taxon>Lachnospirales</taxon>
        <taxon>Lachnospiraceae</taxon>
        <taxon>Enterocloster</taxon>
    </lineage>
</organism>
<gene>
    <name evidence="3" type="ORF">GPL26_22905</name>
</gene>
<sequence length="305" mass="34721">MKKIDSHLHVAEIIAGYCRRGELRAAGNGMAEWGSGETFRLLPEGYGDTSFTAEAALAIMDRHQVEKAVLMQGSMYGFQNRYHYEIMKKYPDRFCPSCTLDPFMTNYLDILSFLLKERKFRLVKFEVSSGGGLMGCHDPFDLDSGRMMKIYEMIDQCNAVVALDIGDRTMASYQPENLSRVAKAFPNMKMVLCHLLAPARGDEQRLWSDLELLNQDNVWFDISSVPKIYAPDTYPYPDVNTLLRQAASRLGVKKLLWGTDAPFAATQDSYGHLTDYLTHGGWTQEELDAIYYDNAAYVYFRQKEA</sequence>
<dbReference type="Gene3D" id="3.20.20.140">
    <property type="entry name" value="Metal-dependent hydrolases"/>
    <property type="match status" value="1"/>
</dbReference>
<evidence type="ECO:0000313" key="4">
    <source>
        <dbReference type="Proteomes" id="UP000708338"/>
    </source>
</evidence>
<proteinExistence type="predicted"/>
<feature type="domain" description="Amidohydrolase-related" evidence="2">
    <location>
        <begin position="4"/>
        <end position="300"/>
    </location>
</feature>
<protein>
    <submittedName>
        <fullName evidence="3">Amidohydrolase family protein</fullName>
    </submittedName>
</protein>
<accession>A0AA41FK88</accession>
<evidence type="ECO:0000313" key="3">
    <source>
        <dbReference type="EMBL" id="MBT9812453.1"/>
    </source>
</evidence>
<dbReference type="GeneID" id="97207056"/>
<dbReference type="AlphaFoldDB" id="A0AA41FK88"/>